<dbReference type="AlphaFoldDB" id="A0A562QZJ6"/>
<keyword evidence="2" id="KW-1185">Reference proteome</keyword>
<protein>
    <submittedName>
        <fullName evidence="1">Uncharacterized protein</fullName>
    </submittedName>
</protein>
<sequence>MGIYLNIENKRKWLARYNGAMETMTRDELAKLAAQSEAVTASCDCVATPAEGWISYPATLDPQQLAAIGTLVVDAYADTTFAEYHPAGTRYDSADAPVALGWYPYNRAEVARCRKCGRVYLQYVEAGGYFVDRRIRALRAATLVDAPAPD</sequence>
<dbReference type="Proteomes" id="UP000318431">
    <property type="component" value="Unassembled WGS sequence"/>
</dbReference>
<reference evidence="1 2" key="1">
    <citation type="journal article" date="2015" name="Stand. Genomic Sci.">
        <title>Genomic Encyclopedia of Bacterial and Archaeal Type Strains, Phase III: the genomes of soil and plant-associated and newly described type strains.</title>
        <authorList>
            <person name="Whitman W.B."/>
            <person name="Woyke T."/>
            <person name="Klenk H.P."/>
            <person name="Zhou Y."/>
            <person name="Lilburn T.G."/>
            <person name="Beck B.J."/>
            <person name="De Vos P."/>
            <person name="Vandamme P."/>
            <person name="Eisen J.A."/>
            <person name="Garrity G."/>
            <person name="Hugenholtz P."/>
            <person name="Kyrpides N.C."/>
        </authorList>
    </citation>
    <scope>NUCLEOTIDE SEQUENCE [LARGE SCALE GENOMIC DNA]</scope>
    <source>
        <strain evidence="1 2">CGMCC 1.10822</strain>
    </source>
</reference>
<name>A0A562QZJ6_9BURK</name>
<accession>A0A562QZJ6</accession>
<dbReference type="EMBL" id="VLLB01000009">
    <property type="protein sequence ID" value="TWI62239.1"/>
    <property type="molecule type" value="Genomic_DNA"/>
</dbReference>
<proteinExistence type="predicted"/>
<evidence type="ECO:0000313" key="2">
    <source>
        <dbReference type="Proteomes" id="UP000318431"/>
    </source>
</evidence>
<gene>
    <name evidence="1" type="ORF">IP91_04348</name>
</gene>
<evidence type="ECO:0000313" key="1">
    <source>
        <dbReference type="EMBL" id="TWI62239.1"/>
    </source>
</evidence>
<organism evidence="1 2">
    <name type="scientific">Pseudoduganella lurida</name>
    <dbReference type="NCBI Taxonomy" id="1036180"/>
    <lineage>
        <taxon>Bacteria</taxon>
        <taxon>Pseudomonadati</taxon>
        <taxon>Pseudomonadota</taxon>
        <taxon>Betaproteobacteria</taxon>
        <taxon>Burkholderiales</taxon>
        <taxon>Oxalobacteraceae</taxon>
        <taxon>Telluria group</taxon>
        <taxon>Pseudoduganella</taxon>
    </lineage>
</organism>
<comment type="caution">
    <text evidence="1">The sequence shown here is derived from an EMBL/GenBank/DDBJ whole genome shotgun (WGS) entry which is preliminary data.</text>
</comment>